<evidence type="ECO:0000256" key="1">
    <source>
        <dbReference type="SAM" id="SignalP"/>
    </source>
</evidence>
<proteinExistence type="predicted"/>
<gene>
    <name evidence="2" type="ORF">L0668_17290</name>
</gene>
<name>A0ABS9DC03_9ALTE</name>
<evidence type="ECO:0000313" key="2">
    <source>
        <dbReference type="EMBL" id="MCF2949877.1"/>
    </source>
</evidence>
<keyword evidence="3" id="KW-1185">Reference proteome</keyword>
<dbReference type="SUPFAM" id="SSF101898">
    <property type="entry name" value="NHL repeat"/>
    <property type="match status" value="1"/>
</dbReference>
<dbReference type="Proteomes" id="UP001521137">
    <property type="component" value="Unassembled WGS sequence"/>
</dbReference>
<dbReference type="EMBL" id="JAKGAS010000012">
    <property type="protein sequence ID" value="MCF2949877.1"/>
    <property type="molecule type" value="Genomic_DNA"/>
</dbReference>
<dbReference type="RefSeq" id="WP_235313981.1">
    <property type="nucleotide sequence ID" value="NZ_JAKGAS010000012.1"/>
</dbReference>
<protein>
    <recommendedName>
        <fullName evidence="4">Phytase-like domain-containing protein</fullName>
    </recommendedName>
</protein>
<evidence type="ECO:0000313" key="3">
    <source>
        <dbReference type="Proteomes" id="UP001521137"/>
    </source>
</evidence>
<organism evidence="2 3">
    <name type="scientific">Paraglaciecola algarum</name>
    <dbReference type="NCBI Taxonomy" id="3050085"/>
    <lineage>
        <taxon>Bacteria</taxon>
        <taxon>Pseudomonadati</taxon>
        <taxon>Pseudomonadota</taxon>
        <taxon>Gammaproteobacteria</taxon>
        <taxon>Alteromonadales</taxon>
        <taxon>Alteromonadaceae</taxon>
        <taxon>Paraglaciecola</taxon>
    </lineage>
</organism>
<comment type="caution">
    <text evidence="2">The sequence shown here is derived from an EMBL/GenBank/DDBJ whole genome shotgun (WGS) entry which is preliminary data.</text>
</comment>
<sequence>MIFRVLGSLTVSLLITFNSHAKVKTTPNYKVLEVLPLPQEILETSGLYCPQTNQAFTINDSGNKPIIYTLDQNGQIVSQRKVDTKMRDWEALTGDQTHFFIGDVGNNNGKRKAVQIHALPKEQGSSKVTTSMISYQHNSVKKNENLNHDFDAEALVNQGDNLFLFSKSWQTGVLHIYKLNKDQPKQNVAPISSIEDLPGIITGGDYDKQNNRFILVGYELKGLGSFYPFITILNAQLDLVKSFYVPGFDQVEGLCVTPNGEIWFTQENGFFSSPKLVKLELNI</sequence>
<accession>A0ABS9DC03</accession>
<evidence type="ECO:0008006" key="4">
    <source>
        <dbReference type="Google" id="ProtNLM"/>
    </source>
</evidence>
<reference evidence="2 3" key="1">
    <citation type="submission" date="2022-01" db="EMBL/GenBank/DDBJ databases">
        <title>Paraglaciecola sp. G1-23.</title>
        <authorList>
            <person name="Jin M.S."/>
            <person name="Han D.M."/>
            <person name="Kim H.M."/>
            <person name="Jeon C.O."/>
        </authorList>
    </citation>
    <scope>NUCLEOTIDE SEQUENCE [LARGE SCALE GENOMIC DNA]</scope>
    <source>
        <strain evidence="2 3">G1-23</strain>
    </source>
</reference>
<keyword evidence="1" id="KW-0732">Signal</keyword>
<feature type="chain" id="PRO_5047174407" description="Phytase-like domain-containing protein" evidence="1">
    <location>
        <begin position="22"/>
        <end position="283"/>
    </location>
</feature>
<feature type="signal peptide" evidence="1">
    <location>
        <begin position="1"/>
        <end position="21"/>
    </location>
</feature>